<evidence type="ECO:0000313" key="1">
    <source>
        <dbReference type="EMBL" id="WIM06620.1"/>
    </source>
</evidence>
<dbReference type="Proteomes" id="UP001234916">
    <property type="component" value="Chromosome"/>
</dbReference>
<dbReference type="InterPro" id="IPR034122">
    <property type="entry name" value="Retropepsin-like_bacterial"/>
</dbReference>
<dbReference type="InterPro" id="IPR021109">
    <property type="entry name" value="Peptidase_aspartic_dom_sf"/>
</dbReference>
<dbReference type="EMBL" id="CP107246">
    <property type="protein sequence ID" value="WIM06620.1"/>
    <property type="molecule type" value="Genomic_DNA"/>
</dbReference>
<dbReference type="PROSITE" id="PS00141">
    <property type="entry name" value="ASP_PROTEASE"/>
    <property type="match status" value="1"/>
</dbReference>
<dbReference type="KEGG" id="npv:OHM77_04965"/>
<gene>
    <name evidence="1" type="ORF">OHM77_04965</name>
</gene>
<proteinExistence type="predicted"/>
<reference evidence="1" key="1">
    <citation type="journal article" date="2023" name="Nat. Microbiol.">
        <title>Enrichment and characterization of a nitric oxide-reducing microbial community in a continuous bioreactor.</title>
        <authorList>
            <person name="Garrido-Amador P."/>
            <person name="Stortenbeker N."/>
            <person name="Wessels H.J.C.T."/>
            <person name="Speth D.R."/>
            <person name="Garcia-Heredia I."/>
            <person name="Kartal B."/>
        </authorList>
    </citation>
    <scope>NUCLEOTIDE SEQUENCE</scope>
    <source>
        <strain evidence="1">MAG1</strain>
    </source>
</reference>
<dbReference type="Pfam" id="PF13975">
    <property type="entry name" value="gag-asp_proteas"/>
    <property type="match status" value="1"/>
</dbReference>
<name>A0AA49FMV9_9PROT</name>
<dbReference type="GO" id="GO:0004190">
    <property type="term" value="F:aspartic-type endopeptidase activity"/>
    <property type="evidence" value="ECO:0007669"/>
    <property type="project" value="InterPro"/>
</dbReference>
<dbReference type="SUPFAM" id="SSF50630">
    <property type="entry name" value="Acid proteases"/>
    <property type="match status" value="1"/>
</dbReference>
<dbReference type="CDD" id="cd05483">
    <property type="entry name" value="retropepsin_like_bacteria"/>
    <property type="match status" value="1"/>
</dbReference>
<dbReference type="GO" id="GO:0006508">
    <property type="term" value="P:proteolysis"/>
    <property type="evidence" value="ECO:0007669"/>
    <property type="project" value="UniProtKB-KW"/>
</dbReference>
<dbReference type="InterPro" id="IPR011969">
    <property type="entry name" value="Clan_AA_Asp_peptidase_C"/>
</dbReference>
<protein>
    <submittedName>
        <fullName evidence="1">TIGR02281 family clan AA aspartic protease</fullName>
        <ecNumber evidence="1">3.4.23.-</ecNumber>
    </submittedName>
</protein>
<dbReference type="NCBIfam" id="TIGR02281">
    <property type="entry name" value="clan_AA_DTGA"/>
    <property type="match status" value="1"/>
</dbReference>
<keyword evidence="1" id="KW-0378">Hydrolase</keyword>
<sequence>MAYSTVAILGAGMTFDAAATDVSLVGLLPGKALVVIDGGKPRSLAVGAATTDGVKLLSLEEGAAQFEIDGHRRRLVIGQHAVSTGSDSSRPASAILNADIRGQFLAQGSVNGAAMRFLVDTGASYVAMGAADAVRAGIDYRGKGQPGRVVTANGVVQAWKVPGNTVRLGDIMLHEVDVTVSEAGMPFALLGMSFLNRVEMTRDGSKMTLKKRY</sequence>
<dbReference type="AlphaFoldDB" id="A0AA49FMV9"/>
<accession>A0AA49FMV9</accession>
<dbReference type="EC" id="3.4.23.-" evidence="1"/>
<dbReference type="Gene3D" id="2.40.70.10">
    <property type="entry name" value="Acid Proteases"/>
    <property type="match status" value="1"/>
</dbReference>
<keyword evidence="1" id="KW-0645">Protease</keyword>
<dbReference type="InterPro" id="IPR001969">
    <property type="entry name" value="Aspartic_peptidase_AS"/>
</dbReference>
<organism evidence="1">
    <name type="scientific">Candidatus Nitricoxidivorans perseverans</name>
    <dbReference type="NCBI Taxonomy" id="2975601"/>
    <lineage>
        <taxon>Bacteria</taxon>
        <taxon>Pseudomonadati</taxon>
        <taxon>Pseudomonadota</taxon>
        <taxon>Betaproteobacteria</taxon>
        <taxon>Nitrosomonadales</taxon>
        <taxon>Sterolibacteriaceae</taxon>
        <taxon>Candidatus Nitricoxidivorans</taxon>
    </lineage>
</organism>